<dbReference type="PROSITE" id="PS51885">
    <property type="entry name" value="NEPRILYSIN"/>
    <property type="match status" value="1"/>
</dbReference>
<protein>
    <recommendedName>
        <fullName evidence="11">Peptidase M13 C-terminal domain-containing protein</fullName>
    </recommendedName>
</protein>
<keyword evidence="2" id="KW-0645">Protease</keyword>
<evidence type="ECO:0000256" key="1">
    <source>
        <dbReference type="ARBA" id="ARBA00001947"/>
    </source>
</evidence>
<dbReference type="EMBL" id="BLXT01005342">
    <property type="protein sequence ID" value="GFO22230.1"/>
    <property type="molecule type" value="Genomic_DNA"/>
</dbReference>
<dbReference type="AlphaFoldDB" id="A0AAV4BT02"/>
<keyword evidence="4" id="KW-0378">Hydrolase</keyword>
<dbReference type="InterPro" id="IPR008753">
    <property type="entry name" value="Peptidase_M13_N"/>
</dbReference>
<keyword evidence="10" id="KW-1185">Reference proteome</keyword>
<evidence type="ECO:0000256" key="6">
    <source>
        <dbReference type="ARBA" id="ARBA00023049"/>
    </source>
</evidence>
<evidence type="ECO:0008006" key="11">
    <source>
        <dbReference type="Google" id="ProtNLM"/>
    </source>
</evidence>
<dbReference type="GO" id="GO:0016485">
    <property type="term" value="P:protein processing"/>
    <property type="evidence" value="ECO:0007669"/>
    <property type="project" value="TreeGrafter"/>
</dbReference>
<dbReference type="GO" id="GO:0046872">
    <property type="term" value="F:metal ion binding"/>
    <property type="evidence" value="ECO:0007669"/>
    <property type="project" value="UniProtKB-KW"/>
</dbReference>
<dbReference type="SUPFAM" id="SSF55486">
    <property type="entry name" value="Metalloproteases ('zincins'), catalytic domain"/>
    <property type="match status" value="2"/>
</dbReference>
<feature type="domain" description="Peptidase M13 C-terminal" evidence="7">
    <location>
        <begin position="477"/>
        <end position="664"/>
    </location>
</feature>
<proteinExistence type="predicted"/>
<dbReference type="InterPro" id="IPR024079">
    <property type="entry name" value="MetalloPept_cat_dom_sf"/>
</dbReference>
<evidence type="ECO:0000256" key="2">
    <source>
        <dbReference type="ARBA" id="ARBA00022670"/>
    </source>
</evidence>
<evidence type="ECO:0000256" key="4">
    <source>
        <dbReference type="ARBA" id="ARBA00022801"/>
    </source>
</evidence>
<dbReference type="GO" id="GO:0005886">
    <property type="term" value="C:plasma membrane"/>
    <property type="evidence" value="ECO:0007669"/>
    <property type="project" value="TreeGrafter"/>
</dbReference>
<keyword evidence="5" id="KW-0862">Zinc</keyword>
<evidence type="ECO:0000259" key="7">
    <source>
        <dbReference type="Pfam" id="PF01431"/>
    </source>
</evidence>
<keyword evidence="6" id="KW-0482">Metalloprotease</keyword>
<dbReference type="Proteomes" id="UP000735302">
    <property type="component" value="Unassembled WGS sequence"/>
</dbReference>
<evidence type="ECO:0000313" key="10">
    <source>
        <dbReference type="Proteomes" id="UP000735302"/>
    </source>
</evidence>
<evidence type="ECO:0000256" key="3">
    <source>
        <dbReference type="ARBA" id="ARBA00022723"/>
    </source>
</evidence>
<dbReference type="Pfam" id="PF01431">
    <property type="entry name" value="Peptidase_M13"/>
    <property type="match status" value="1"/>
</dbReference>
<reference evidence="9 10" key="1">
    <citation type="journal article" date="2021" name="Elife">
        <title>Chloroplast acquisition without the gene transfer in kleptoplastic sea slugs, Plakobranchus ocellatus.</title>
        <authorList>
            <person name="Maeda T."/>
            <person name="Takahashi S."/>
            <person name="Yoshida T."/>
            <person name="Shimamura S."/>
            <person name="Takaki Y."/>
            <person name="Nagai Y."/>
            <person name="Toyoda A."/>
            <person name="Suzuki Y."/>
            <person name="Arimoto A."/>
            <person name="Ishii H."/>
            <person name="Satoh N."/>
            <person name="Nishiyama T."/>
            <person name="Hasebe M."/>
            <person name="Maruyama T."/>
            <person name="Minagawa J."/>
            <person name="Obokata J."/>
            <person name="Shigenobu S."/>
        </authorList>
    </citation>
    <scope>NUCLEOTIDE SEQUENCE [LARGE SCALE GENOMIC DNA]</scope>
</reference>
<dbReference type="PANTHER" id="PTHR11733:SF240">
    <property type="entry name" value="GH14155P-RELATED"/>
    <property type="match status" value="1"/>
</dbReference>
<evidence type="ECO:0000259" key="8">
    <source>
        <dbReference type="Pfam" id="PF05649"/>
    </source>
</evidence>
<gene>
    <name evidence="9" type="ORF">PoB_004873500</name>
</gene>
<dbReference type="GO" id="GO:0004222">
    <property type="term" value="F:metalloendopeptidase activity"/>
    <property type="evidence" value="ECO:0007669"/>
    <property type="project" value="InterPro"/>
</dbReference>
<evidence type="ECO:0000256" key="5">
    <source>
        <dbReference type="ARBA" id="ARBA00022833"/>
    </source>
</evidence>
<dbReference type="Gene3D" id="1.10.1380.10">
    <property type="entry name" value="Neutral endopeptidase , domain2"/>
    <property type="match status" value="1"/>
</dbReference>
<dbReference type="InterPro" id="IPR000718">
    <property type="entry name" value="Peptidase_M13"/>
</dbReference>
<evidence type="ECO:0000313" key="9">
    <source>
        <dbReference type="EMBL" id="GFO22230.1"/>
    </source>
</evidence>
<dbReference type="InterPro" id="IPR042089">
    <property type="entry name" value="Peptidase_M13_dom_2"/>
</dbReference>
<dbReference type="Pfam" id="PF05649">
    <property type="entry name" value="Peptidase_M13_N"/>
    <property type="match status" value="1"/>
</dbReference>
<dbReference type="InterPro" id="IPR018497">
    <property type="entry name" value="Peptidase_M13_C"/>
</dbReference>
<accession>A0AAV4BT02</accession>
<organism evidence="9 10">
    <name type="scientific">Plakobranchus ocellatus</name>
    <dbReference type="NCBI Taxonomy" id="259542"/>
    <lineage>
        <taxon>Eukaryota</taxon>
        <taxon>Metazoa</taxon>
        <taxon>Spiralia</taxon>
        <taxon>Lophotrochozoa</taxon>
        <taxon>Mollusca</taxon>
        <taxon>Gastropoda</taxon>
        <taxon>Heterobranchia</taxon>
        <taxon>Euthyneura</taxon>
        <taxon>Panpulmonata</taxon>
        <taxon>Sacoglossa</taxon>
        <taxon>Placobranchoidea</taxon>
        <taxon>Plakobranchidae</taxon>
        <taxon>Plakobranchus</taxon>
    </lineage>
</organism>
<comment type="cofactor">
    <cofactor evidence="1">
        <name>Zn(2+)</name>
        <dbReference type="ChEBI" id="CHEBI:29105"/>
    </cofactor>
</comment>
<comment type="caution">
    <text evidence="9">The sequence shown here is derived from an EMBL/GenBank/DDBJ whole genome shotgun (WGS) entry which is preliminary data.</text>
</comment>
<name>A0AAV4BT02_9GAST</name>
<feature type="domain" description="Peptidase M13 N-terminal" evidence="8">
    <location>
        <begin position="5"/>
        <end position="376"/>
    </location>
</feature>
<keyword evidence="3" id="KW-0479">Metal-binding</keyword>
<sequence length="666" mass="74970">MLTSQDFYEYACGGYTREVDLSWFKTRLREAPDEIIQEHRKLIIDRLSKSFDSKDKRLLGASKEIFRSCLFKSKAVDDKTKSLISDTLIDFGGLKGPTDAKNMTLLLANVTRMFGASPFFKVFVHSDKSISLISHSSNYKDPWVTTPDYSRSSYGSDDKDSQAKLTKLKDLLVSLIEPIVNSSDAGIIVDDFFRLQTDIRRILNTGRRSTFGSFLNDNEEALSCDASSIRTNLGALQVKYNGFGIDWFQFFQNVVKTVDSSNLRFCKVKLSLELQHLLNITPKIAIRQFIILHTLIHSDIFLLLSDDELGPGFAYTQGKTSASLYTTREDQCLNVLLHFLPSLEKHVGCKEGALYSTRSDSLKVLQRIRKALQNVLTAPPFRVPAENAGTVTNSTVDPVVGSVGRVLFARCPVGAGPEGHFEEYNFGANMVRLIQYHHGEYFKGRLPQRSKDQSLLALWISASGQGAQHARAGPIVYPHPAPQAVVYGSLGSFLARKVSDKLDIGAILDHHSEGLLNDSVVLGLAVRLKCLVQMYSSMEILTYFPQDQTYKVNGKETKGLQWKEQLALRIAYKAWRQADHELDMDHFIPGLTFTKPQMFFITYAQTRCEKVSERGILQYYVSGKKPAIPEHQRINGILRSSDEFSDAFQCSDNAYMNPMEKCRIFS</sequence>
<dbReference type="Gene3D" id="3.40.390.10">
    <property type="entry name" value="Collagenase (Catalytic Domain)"/>
    <property type="match status" value="2"/>
</dbReference>
<dbReference type="PANTHER" id="PTHR11733">
    <property type="entry name" value="ZINC METALLOPROTEASE FAMILY M13 NEPRILYSIN-RELATED"/>
    <property type="match status" value="1"/>
</dbReference>